<dbReference type="Proteomes" id="UP000326939">
    <property type="component" value="Chromosome 4"/>
</dbReference>
<evidence type="ECO:0000259" key="2">
    <source>
        <dbReference type="Pfam" id="PF12143"/>
    </source>
</evidence>
<reference evidence="4" key="1">
    <citation type="journal article" date="2019" name="Gigascience">
        <title>De novo genome assembly of the endangered Acer yangbiense, a plant species with extremely small populations endemic to Yunnan Province, China.</title>
        <authorList>
            <person name="Yang J."/>
            <person name="Wariss H.M."/>
            <person name="Tao L."/>
            <person name="Zhang R."/>
            <person name="Yun Q."/>
            <person name="Hollingsworth P."/>
            <person name="Dao Z."/>
            <person name="Luo G."/>
            <person name="Guo H."/>
            <person name="Ma Y."/>
            <person name="Sun W."/>
        </authorList>
    </citation>
    <scope>NUCLEOTIDE SEQUENCE [LARGE SCALE GENOMIC DNA]</scope>
    <source>
        <strain evidence="4">cv. br00</strain>
    </source>
</reference>
<dbReference type="EMBL" id="VDCV01000004">
    <property type="protein sequence ID" value="KAB5561338.1"/>
    <property type="molecule type" value="Genomic_DNA"/>
</dbReference>
<dbReference type="InterPro" id="IPR022740">
    <property type="entry name" value="Polyphenol_oxidase_C"/>
</dbReference>
<sequence>MKSKPYKGKRPDLKCTHCHNLGHTVGRCWTLHPELKRDFDKEKGPQRGYEHRAHAAACTTGKIPSIDAMNFSSNPAALLSDFATYLKEKSDTISADSSTSDPTALLGQFADMISSPAPISSNEETASPINSYLENSDGHIEINPISDDSTSSAATDNADFNAFPANNFPSSSNAPEVLDFPRMETKKLGLVLGISAIVAAFTMILHLLEAPEVQHPSPLLLNITSCHESMRRSDLLYVKFDVYVNVVNETIMNPRLREFAGTFVHIDPGVIRVAREANLETLRKKTDLKLGISEVLEDLEADGDDIIWVTSVSRSKGCINAIVDGLRIEYIN</sequence>
<keyword evidence="1" id="KW-1133">Transmembrane helix</keyword>
<keyword evidence="1" id="KW-0812">Transmembrane</keyword>
<feature type="transmembrane region" description="Helical" evidence="1">
    <location>
        <begin position="188"/>
        <end position="208"/>
    </location>
</feature>
<organism evidence="3 4">
    <name type="scientific">Salix brachista</name>
    <dbReference type="NCBI Taxonomy" id="2182728"/>
    <lineage>
        <taxon>Eukaryota</taxon>
        <taxon>Viridiplantae</taxon>
        <taxon>Streptophyta</taxon>
        <taxon>Embryophyta</taxon>
        <taxon>Tracheophyta</taxon>
        <taxon>Spermatophyta</taxon>
        <taxon>Magnoliopsida</taxon>
        <taxon>eudicotyledons</taxon>
        <taxon>Gunneridae</taxon>
        <taxon>Pentapetalae</taxon>
        <taxon>rosids</taxon>
        <taxon>fabids</taxon>
        <taxon>Malpighiales</taxon>
        <taxon>Salicaceae</taxon>
        <taxon>Saliceae</taxon>
        <taxon>Salix</taxon>
    </lineage>
</organism>
<keyword evidence="1" id="KW-0472">Membrane</keyword>
<gene>
    <name evidence="3" type="ORF">DKX38_006295</name>
</gene>
<evidence type="ECO:0000256" key="1">
    <source>
        <dbReference type="SAM" id="Phobius"/>
    </source>
</evidence>
<keyword evidence="4" id="KW-1185">Reference proteome</keyword>
<feature type="domain" description="Polyphenol oxidase C-terminal" evidence="2">
    <location>
        <begin position="236"/>
        <end position="330"/>
    </location>
</feature>
<dbReference type="PANTHER" id="PTHR36608:SF2">
    <property type="entry name" value="POLYPHENOL OXIDASE C-TERMINAL DOMAIN-CONTAINING PROTEIN"/>
    <property type="match status" value="1"/>
</dbReference>
<proteinExistence type="predicted"/>
<evidence type="ECO:0000313" key="3">
    <source>
        <dbReference type="EMBL" id="KAB5561338.1"/>
    </source>
</evidence>
<name>A0A5N5N2W5_9ROSI</name>
<evidence type="ECO:0000313" key="4">
    <source>
        <dbReference type="Proteomes" id="UP000326939"/>
    </source>
</evidence>
<comment type="caution">
    <text evidence="3">The sequence shown here is derived from an EMBL/GenBank/DDBJ whole genome shotgun (WGS) entry which is preliminary data.</text>
</comment>
<accession>A0A5N5N2W5</accession>
<protein>
    <recommendedName>
        <fullName evidence="2">Polyphenol oxidase C-terminal domain-containing protein</fullName>
    </recommendedName>
</protein>
<dbReference type="Pfam" id="PF12143">
    <property type="entry name" value="PPO1_KFDV"/>
    <property type="match status" value="1"/>
</dbReference>
<dbReference type="AlphaFoldDB" id="A0A5N5N2W5"/>
<dbReference type="PANTHER" id="PTHR36608">
    <property type="entry name" value="POLYPHENOL OXIDASE C, CHLOROPLASTIC-LIKE"/>
    <property type="match status" value="1"/>
</dbReference>
<dbReference type="GO" id="GO:0004097">
    <property type="term" value="F:catechol oxidase activity"/>
    <property type="evidence" value="ECO:0007669"/>
    <property type="project" value="InterPro"/>
</dbReference>